<protein>
    <recommendedName>
        <fullName evidence="4">Transmembrane protein</fullName>
    </recommendedName>
</protein>
<dbReference type="Proteomes" id="UP001519296">
    <property type="component" value="Unassembled WGS sequence"/>
</dbReference>
<reference evidence="2 3" key="1">
    <citation type="submission" date="2018-02" db="EMBL/GenBank/DDBJ databases">
        <title>Draft genome sequence of Streptococcus oricebi CCUG 70868T type strain.</title>
        <authorList>
            <person name="Mendez V."/>
            <person name="Salva-Serra F."/>
            <person name="Jaen-Luchoro D."/>
            <person name="Gonzales-Siles L."/>
            <person name="Karlsson R."/>
            <person name="Engstrom-Jakobsson H."/>
            <person name="Busquets A."/>
            <person name="Gomila M."/>
            <person name="Pineiro-Iglesias B."/>
            <person name="Bennasar-Figueras A."/>
            <person name="Seeger M."/>
            <person name="Moore E."/>
        </authorList>
    </citation>
    <scope>NUCLEOTIDE SEQUENCE [LARGE SCALE GENOMIC DNA]</scope>
    <source>
        <strain evidence="2 3">CCUG 70868</strain>
    </source>
</reference>
<feature type="transmembrane region" description="Helical" evidence="1">
    <location>
        <begin position="274"/>
        <end position="296"/>
    </location>
</feature>
<feature type="transmembrane region" description="Helical" evidence="1">
    <location>
        <begin position="104"/>
        <end position="125"/>
    </location>
</feature>
<comment type="caution">
    <text evidence="2">The sequence shown here is derived from an EMBL/GenBank/DDBJ whole genome shotgun (WGS) entry which is preliminary data.</text>
</comment>
<proteinExistence type="predicted"/>
<accession>A0ABS5B490</accession>
<evidence type="ECO:0000313" key="3">
    <source>
        <dbReference type="Proteomes" id="UP001519296"/>
    </source>
</evidence>
<sequence>MAGIGFELRKIYNEDGLLSKQRAYGYASVIYAGPMILGILLVVGVVALSVLGNLENEARDSLLGMISYTMLASITINNFFSLVVTRYVSDMLYEKKYEKILPSYYASSALILAIGAVVYGIFLLVSGISSLDMFLCLILFGELALSWNAMNYLTAVQDYKSIMLAFISAIGVTLILGFVAIYFGLPHGLLLSICAAYGVMLLWTTRLLQKHFPGRQEVSFEFLKWFDHFSDLFKIGLYLFIGLFAHIIIVWFSPLGSNIIGLFRTAPTYDVPAMLAYLTTLVSTINFVVSVEVFFYPKFKEYYRLYNEKGSLLEIKETEVEMLEVLHNELKYLAWKQLLATILIMFAGEFVLTLLPLGFNGQMSGYFQTLCLAYGLYAIGNSNLLILLYFSDYQGAKKSARLFALATIILTIASQFFDSSFYGYGFLVAGALLYLSTAGRLNEYIEDLPYHVLGSQKMVPTSKEGLFTKLAKRLAR</sequence>
<feature type="transmembrane region" description="Helical" evidence="1">
    <location>
        <begin position="62"/>
        <end position="84"/>
    </location>
</feature>
<gene>
    <name evidence="2" type="ORF">C4K46_06810</name>
</gene>
<keyword evidence="1" id="KW-0472">Membrane</keyword>
<keyword evidence="1" id="KW-0812">Transmembrane</keyword>
<keyword evidence="3" id="KW-1185">Reference proteome</keyword>
<feature type="transmembrane region" description="Helical" evidence="1">
    <location>
        <begin position="365"/>
        <end position="390"/>
    </location>
</feature>
<feature type="transmembrane region" description="Helical" evidence="1">
    <location>
        <begin position="131"/>
        <end position="150"/>
    </location>
</feature>
<name>A0ABS5B490_9STRE</name>
<feature type="transmembrane region" description="Helical" evidence="1">
    <location>
        <begin position="162"/>
        <end position="183"/>
    </location>
</feature>
<feature type="transmembrane region" description="Helical" evidence="1">
    <location>
        <begin position="402"/>
        <end position="417"/>
    </location>
</feature>
<dbReference type="Pfam" id="PF16933">
    <property type="entry name" value="PelG"/>
    <property type="match status" value="1"/>
</dbReference>
<evidence type="ECO:0008006" key="4">
    <source>
        <dbReference type="Google" id="ProtNLM"/>
    </source>
</evidence>
<dbReference type="EMBL" id="PRDG01000004">
    <property type="protein sequence ID" value="MBP2623649.1"/>
    <property type="molecule type" value="Genomic_DNA"/>
</dbReference>
<feature type="transmembrane region" description="Helical" evidence="1">
    <location>
        <begin position="338"/>
        <end position="359"/>
    </location>
</feature>
<feature type="transmembrane region" description="Helical" evidence="1">
    <location>
        <begin position="423"/>
        <end position="441"/>
    </location>
</feature>
<organism evidence="2 3">
    <name type="scientific">Streptococcus oricebi</name>
    <dbReference type="NCBI Taxonomy" id="1547447"/>
    <lineage>
        <taxon>Bacteria</taxon>
        <taxon>Bacillati</taxon>
        <taxon>Bacillota</taxon>
        <taxon>Bacilli</taxon>
        <taxon>Lactobacillales</taxon>
        <taxon>Streptococcaceae</taxon>
        <taxon>Streptococcus</taxon>
    </lineage>
</organism>
<evidence type="ECO:0000313" key="2">
    <source>
        <dbReference type="EMBL" id="MBP2623649.1"/>
    </source>
</evidence>
<keyword evidence="1" id="KW-1133">Transmembrane helix</keyword>
<dbReference type="InterPro" id="IPR031617">
    <property type="entry name" value="PelG"/>
</dbReference>
<feature type="transmembrane region" description="Helical" evidence="1">
    <location>
        <begin position="189"/>
        <end position="208"/>
    </location>
</feature>
<feature type="transmembrane region" description="Helical" evidence="1">
    <location>
        <begin position="29"/>
        <end position="50"/>
    </location>
</feature>
<dbReference type="RefSeq" id="WP_209628156.1">
    <property type="nucleotide sequence ID" value="NZ_PRDG01000004.1"/>
</dbReference>
<evidence type="ECO:0000256" key="1">
    <source>
        <dbReference type="SAM" id="Phobius"/>
    </source>
</evidence>
<feature type="transmembrane region" description="Helical" evidence="1">
    <location>
        <begin position="235"/>
        <end position="254"/>
    </location>
</feature>